<gene>
    <name evidence="1" type="ORF">D934_00820</name>
    <name evidence="2" type="ORF">D934_12735</name>
</gene>
<evidence type="ECO:0000313" key="1">
    <source>
        <dbReference type="EMBL" id="AIC10936.1"/>
    </source>
</evidence>
<name>A0A060HC67_XYLFS</name>
<sequence>MGGVGGGLEGEVVFGLHVGAGIGEEVAAGDGDVVAFDEDFSAAEGAAHGLGLLLVGVGGGGAAVEQAAAFAVVILAGVLDGVPVRNGDVAGGQGADGALGAVESDGTQVDVLAAVELDVAGGADAGAVFGVDAAVAAVAGVPLGGVAAVGVEGAQV</sequence>
<dbReference type="Proteomes" id="UP000027215">
    <property type="component" value="Chromosome"/>
</dbReference>
<dbReference type="EMBL" id="CP006696">
    <property type="protein sequence ID" value="AIC11652.1"/>
    <property type="molecule type" value="Genomic_DNA"/>
</dbReference>
<dbReference type="EMBL" id="CP006696">
    <property type="protein sequence ID" value="AIC10936.1"/>
    <property type="molecule type" value="Genomic_DNA"/>
</dbReference>
<proteinExistence type="predicted"/>
<evidence type="ECO:0000313" key="2">
    <source>
        <dbReference type="EMBL" id="AIC11652.1"/>
    </source>
</evidence>
<accession>A0A060HC67</accession>
<dbReference type="KEGG" id="xfs:D934_00820"/>
<dbReference type="HOGENOM" id="CLU_1703564_0_0_6"/>
<dbReference type="KEGG" id="xfs:D934_12735"/>
<protein>
    <submittedName>
        <fullName evidence="1">Uncharacterized protein</fullName>
    </submittedName>
</protein>
<evidence type="ECO:0000313" key="3">
    <source>
        <dbReference type="Proteomes" id="UP000027215"/>
    </source>
</evidence>
<dbReference type="AlphaFoldDB" id="A0A060HC67"/>
<reference evidence="1 3" key="1">
    <citation type="submission" date="2013-08" db="EMBL/GenBank/DDBJ databases">
        <authorList>
            <person name="Stouthamer R."/>
            <person name="Nunney L."/>
        </authorList>
    </citation>
    <scope>NUCLEOTIDE SEQUENCE [LARGE SCALE GENOMIC DNA]</scope>
    <source>
        <strain evidence="1">Ann-1</strain>
        <strain evidence="3">ann-1</strain>
    </source>
</reference>
<organism evidence="1 3">
    <name type="scientific">Xylella fastidiosa subsp. sandyi Ann-1</name>
    <dbReference type="NCBI Taxonomy" id="155920"/>
    <lineage>
        <taxon>Bacteria</taxon>
        <taxon>Pseudomonadati</taxon>
        <taxon>Pseudomonadota</taxon>
        <taxon>Gammaproteobacteria</taxon>
        <taxon>Lysobacterales</taxon>
        <taxon>Lysobacteraceae</taxon>
        <taxon>Xylella</taxon>
    </lineage>
</organism>
<dbReference type="PATRIC" id="fig|155920.8.peg.192"/>